<dbReference type="SUPFAM" id="SSF160909">
    <property type="entry name" value="ATP12-like"/>
    <property type="match status" value="1"/>
</dbReference>
<keyword evidence="5" id="KW-1185">Reference proteome</keyword>
<dbReference type="Proteomes" id="UP000549617">
    <property type="component" value="Unassembled WGS sequence"/>
</dbReference>
<evidence type="ECO:0000256" key="1">
    <source>
        <dbReference type="ARBA" id="ARBA00008231"/>
    </source>
</evidence>
<dbReference type="InterPro" id="IPR023335">
    <property type="entry name" value="ATP12_ortho_dom_sf"/>
</dbReference>
<organism evidence="4 5">
    <name type="scientific">Sphingobium boeckii</name>
    <dbReference type="NCBI Taxonomy" id="1082345"/>
    <lineage>
        <taxon>Bacteria</taxon>
        <taxon>Pseudomonadati</taxon>
        <taxon>Pseudomonadota</taxon>
        <taxon>Alphaproteobacteria</taxon>
        <taxon>Sphingomonadales</taxon>
        <taxon>Sphingomonadaceae</taxon>
        <taxon>Sphingobium</taxon>
    </lineage>
</organism>
<keyword evidence="3" id="KW-0143">Chaperone</keyword>
<accession>A0A7W9EDV7</accession>
<comment type="similarity">
    <text evidence="1">Belongs to the ATP12 family.</text>
</comment>
<dbReference type="PANTHER" id="PTHR21013:SF10">
    <property type="entry name" value="ATP SYNTHASE MITOCHONDRIAL F1 COMPLEX ASSEMBLY FACTOR 2"/>
    <property type="match status" value="1"/>
</dbReference>
<sequence>MKRFYKDAAATPDRGVALDGRPVRTPGKALLAVPTDALADAIAAEWHAQGEDIDPRSMHLTGLANAAIDRVAGDPATFAAGLSAYGESDLLCYRAESPQALVSRQSAAWDPLLNWAAERFDVAFAVISGVMHAHQPAATVARLAAVTAARDSFALAGLFPLVTISGSLIAALAISEEAFDADAVWDAVTVDERWQAENWGVDALEAKTQALRRRDFMAATRFLELLR</sequence>
<dbReference type="Pfam" id="PF07542">
    <property type="entry name" value="ATP12"/>
    <property type="match status" value="1"/>
</dbReference>
<gene>
    <name evidence="4" type="ORF">FHS49_000356</name>
</gene>
<dbReference type="Gene3D" id="3.30.2180.10">
    <property type="entry name" value="ATP12-like"/>
    <property type="match status" value="1"/>
</dbReference>
<dbReference type="Gene3D" id="1.10.3580.10">
    <property type="entry name" value="ATP12 ATPase"/>
    <property type="match status" value="1"/>
</dbReference>
<dbReference type="AlphaFoldDB" id="A0A7W9EDV7"/>
<evidence type="ECO:0000256" key="3">
    <source>
        <dbReference type="ARBA" id="ARBA00023186"/>
    </source>
</evidence>
<reference evidence="4 5" key="1">
    <citation type="submission" date="2020-08" db="EMBL/GenBank/DDBJ databases">
        <title>Genomic Encyclopedia of Type Strains, Phase IV (KMG-IV): sequencing the most valuable type-strain genomes for metagenomic binning, comparative biology and taxonomic classification.</title>
        <authorList>
            <person name="Goeker M."/>
        </authorList>
    </citation>
    <scope>NUCLEOTIDE SEQUENCE [LARGE SCALE GENOMIC DNA]</scope>
    <source>
        <strain evidence="4 5">DSM 25079</strain>
    </source>
</reference>
<dbReference type="InterPro" id="IPR011419">
    <property type="entry name" value="ATP12_ATP_synth-F1-assembly"/>
</dbReference>
<name>A0A7W9EDV7_9SPHN</name>
<keyword evidence="2" id="KW-0809">Transit peptide</keyword>
<dbReference type="InterPro" id="IPR042272">
    <property type="entry name" value="ATP12_ATP_synth-F1-assembly_N"/>
</dbReference>
<dbReference type="RefSeq" id="WP_184014596.1">
    <property type="nucleotide sequence ID" value="NZ_JACIJC010000001.1"/>
</dbReference>
<dbReference type="PANTHER" id="PTHR21013">
    <property type="entry name" value="ATP SYNTHASE MITOCHONDRIAL F1 COMPLEX ASSEMBLY FACTOR 2/ATP12 PROTEIN, MITOCHONDRIAL PRECURSOR"/>
    <property type="match status" value="1"/>
</dbReference>
<dbReference type="GO" id="GO:0043461">
    <property type="term" value="P:proton-transporting ATP synthase complex assembly"/>
    <property type="evidence" value="ECO:0007669"/>
    <property type="project" value="InterPro"/>
</dbReference>
<comment type="caution">
    <text evidence="4">The sequence shown here is derived from an EMBL/GenBank/DDBJ whole genome shotgun (WGS) entry which is preliminary data.</text>
</comment>
<evidence type="ECO:0000313" key="5">
    <source>
        <dbReference type="Proteomes" id="UP000549617"/>
    </source>
</evidence>
<evidence type="ECO:0000313" key="4">
    <source>
        <dbReference type="EMBL" id="MBB5684365.1"/>
    </source>
</evidence>
<evidence type="ECO:0000256" key="2">
    <source>
        <dbReference type="ARBA" id="ARBA00022946"/>
    </source>
</evidence>
<proteinExistence type="inferred from homology"/>
<protein>
    <submittedName>
        <fullName evidence="4">Chaperone required for assembly of F1-ATPase</fullName>
    </submittedName>
</protein>
<dbReference type="EMBL" id="JACIJC010000001">
    <property type="protein sequence ID" value="MBB5684365.1"/>
    <property type="molecule type" value="Genomic_DNA"/>
</dbReference>